<keyword evidence="1" id="KW-0472">Membrane</keyword>
<organism evidence="2 3">
    <name type="scientific">Sabulicella glaciei</name>
    <dbReference type="NCBI Taxonomy" id="2984948"/>
    <lineage>
        <taxon>Bacteria</taxon>
        <taxon>Pseudomonadati</taxon>
        <taxon>Pseudomonadota</taxon>
        <taxon>Alphaproteobacteria</taxon>
        <taxon>Acetobacterales</taxon>
        <taxon>Acetobacteraceae</taxon>
        <taxon>Sabulicella</taxon>
    </lineage>
</organism>
<proteinExistence type="predicted"/>
<protein>
    <submittedName>
        <fullName evidence="2">Uncharacterized protein</fullName>
    </submittedName>
</protein>
<name>A0ABT3NTV8_9PROT</name>
<gene>
    <name evidence="2" type="ORF">OF850_08170</name>
</gene>
<dbReference type="RefSeq" id="WP_301589510.1">
    <property type="nucleotide sequence ID" value="NZ_JAPFQI010000004.1"/>
</dbReference>
<keyword evidence="1" id="KW-1133">Transmembrane helix</keyword>
<reference evidence="2 3" key="1">
    <citation type="submission" date="2022-10" db="EMBL/GenBank/DDBJ databases">
        <title>Roseococcus glaciei nov., sp. nov., isolated from glacier.</title>
        <authorList>
            <person name="Liu Q."/>
            <person name="Xin Y.-H."/>
        </authorList>
    </citation>
    <scope>NUCLEOTIDE SEQUENCE [LARGE SCALE GENOMIC DNA]</scope>
    <source>
        <strain evidence="2 3">MDT2-1-1</strain>
    </source>
</reference>
<evidence type="ECO:0000256" key="1">
    <source>
        <dbReference type="SAM" id="Phobius"/>
    </source>
</evidence>
<accession>A0ABT3NTV8</accession>
<keyword evidence="1" id="KW-0812">Transmembrane</keyword>
<evidence type="ECO:0000313" key="3">
    <source>
        <dbReference type="Proteomes" id="UP001526430"/>
    </source>
</evidence>
<dbReference type="EMBL" id="JAPFQI010000004">
    <property type="protein sequence ID" value="MCW8085597.1"/>
    <property type="molecule type" value="Genomic_DNA"/>
</dbReference>
<comment type="caution">
    <text evidence="2">The sequence shown here is derived from an EMBL/GenBank/DDBJ whole genome shotgun (WGS) entry which is preliminary data.</text>
</comment>
<feature type="transmembrane region" description="Helical" evidence="1">
    <location>
        <begin position="38"/>
        <end position="58"/>
    </location>
</feature>
<keyword evidence="3" id="KW-1185">Reference proteome</keyword>
<evidence type="ECO:0000313" key="2">
    <source>
        <dbReference type="EMBL" id="MCW8085597.1"/>
    </source>
</evidence>
<sequence length="65" mass="6852">MSDATLPTAIPHPEEMRAELDLRFGSATIHATARTTPAGIIAVGVLVSSILLSTAVLVRAARKER</sequence>
<dbReference type="Proteomes" id="UP001526430">
    <property type="component" value="Unassembled WGS sequence"/>
</dbReference>